<keyword evidence="8" id="KW-1185">Reference proteome</keyword>
<dbReference type="GO" id="GO:0016020">
    <property type="term" value="C:membrane"/>
    <property type="evidence" value="ECO:0007669"/>
    <property type="project" value="UniProtKB-SubCell"/>
</dbReference>
<evidence type="ECO:0000256" key="6">
    <source>
        <dbReference type="SAM" id="MobiDB-lite"/>
    </source>
</evidence>
<dbReference type="PANTHER" id="PTHR43791:SF36">
    <property type="entry name" value="TRANSPORTER, PUTATIVE (AFU_ORTHOLOGUE AFUA_6G08340)-RELATED"/>
    <property type="match status" value="1"/>
</dbReference>
<evidence type="ECO:0000256" key="3">
    <source>
        <dbReference type="ARBA" id="ARBA00022692"/>
    </source>
</evidence>
<sequence length="160" mass="18032">MAIIDTDEKVQSSGSLHELEAGTGGKELDQSPEDSTNVSALTESEERRLWTKIDLRILPILSLMYLMSFMDRGNIGNARLQGLESQLHLEGNQYNIALTLYFIPYCIFVCPAKSVFRRLISSPDPDHDCTKPCAHEVQTVNMATWNHSFMGHCHDFDGTR</sequence>
<name>A0A8H5CB07_9AGAR</name>
<dbReference type="OrthoDB" id="2985014at2759"/>
<gene>
    <name evidence="7" type="ORF">D9758_016294</name>
</gene>
<keyword evidence="5" id="KW-0472">Membrane</keyword>
<keyword evidence="4" id="KW-1133">Transmembrane helix</keyword>
<reference evidence="7 8" key="1">
    <citation type="journal article" date="2020" name="ISME J.">
        <title>Uncovering the hidden diversity of litter-decomposition mechanisms in mushroom-forming fungi.</title>
        <authorList>
            <person name="Floudas D."/>
            <person name="Bentzer J."/>
            <person name="Ahren D."/>
            <person name="Johansson T."/>
            <person name="Persson P."/>
            <person name="Tunlid A."/>
        </authorList>
    </citation>
    <scope>NUCLEOTIDE SEQUENCE [LARGE SCALE GENOMIC DNA]</scope>
    <source>
        <strain evidence="7 8">CBS 291.85</strain>
    </source>
</reference>
<evidence type="ECO:0000313" key="8">
    <source>
        <dbReference type="Proteomes" id="UP000559256"/>
    </source>
</evidence>
<dbReference type="PANTHER" id="PTHR43791">
    <property type="entry name" value="PERMEASE-RELATED"/>
    <property type="match status" value="1"/>
</dbReference>
<comment type="subcellular location">
    <subcellularLocation>
        <location evidence="1">Membrane</location>
        <topology evidence="1">Multi-pass membrane protein</topology>
    </subcellularLocation>
</comment>
<dbReference type="AlphaFoldDB" id="A0A8H5CB07"/>
<accession>A0A8H5CB07</accession>
<dbReference type="EMBL" id="JAACJM010000206">
    <property type="protein sequence ID" value="KAF5337786.1"/>
    <property type="molecule type" value="Genomic_DNA"/>
</dbReference>
<evidence type="ECO:0000256" key="2">
    <source>
        <dbReference type="ARBA" id="ARBA00022448"/>
    </source>
</evidence>
<protein>
    <submittedName>
        <fullName evidence="7">Uncharacterized protein</fullName>
    </submittedName>
</protein>
<evidence type="ECO:0000313" key="7">
    <source>
        <dbReference type="EMBL" id="KAF5337786.1"/>
    </source>
</evidence>
<comment type="caution">
    <text evidence="7">The sequence shown here is derived from an EMBL/GenBank/DDBJ whole genome shotgun (WGS) entry which is preliminary data.</text>
</comment>
<dbReference type="GO" id="GO:0022857">
    <property type="term" value="F:transmembrane transporter activity"/>
    <property type="evidence" value="ECO:0007669"/>
    <property type="project" value="TreeGrafter"/>
</dbReference>
<keyword evidence="2" id="KW-0813">Transport</keyword>
<keyword evidence="3" id="KW-0812">Transmembrane</keyword>
<evidence type="ECO:0000256" key="5">
    <source>
        <dbReference type="ARBA" id="ARBA00023136"/>
    </source>
</evidence>
<proteinExistence type="predicted"/>
<dbReference type="SUPFAM" id="SSF103473">
    <property type="entry name" value="MFS general substrate transporter"/>
    <property type="match status" value="1"/>
</dbReference>
<evidence type="ECO:0000256" key="1">
    <source>
        <dbReference type="ARBA" id="ARBA00004141"/>
    </source>
</evidence>
<dbReference type="Proteomes" id="UP000559256">
    <property type="component" value="Unassembled WGS sequence"/>
</dbReference>
<organism evidence="7 8">
    <name type="scientific">Tetrapyrgos nigripes</name>
    <dbReference type="NCBI Taxonomy" id="182062"/>
    <lineage>
        <taxon>Eukaryota</taxon>
        <taxon>Fungi</taxon>
        <taxon>Dikarya</taxon>
        <taxon>Basidiomycota</taxon>
        <taxon>Agaricomycotina</taxon>
        <taxon>Agaricomycetes</taxon>
        <taxon>Agaricomycetidae</taxon>
        <taxon>Agaricales</taxon>
        <taxon>Marasmiineae</taxon>
        <taxon>Marasmiaceae</taxon>
        <taxon>Tetrapyrgos</taxon>
    </lineage>
</organism>
<feature type="region of interest" description="Disordered" evidence="6">
    <location>
        <begin position="21"/>
        <end position="41"/>
    </location>
</feature>
<dbReference type="InterPro" id="IPR036259">
    <property type="entry name" value="MFS_trans_sf"/>
</dbReference>
<evidence type="ECO:0000256" key="4">
    <source>
        <dbReference type="ARBA" id="ARBA00022989"/>
    </source>
</evidence>
<dbReference type="Gene3D" id="1.20.1250.20">
    <property type="entry name" value="MFS general substrate transporter like domains"/>
    <property type="match status" value="1"/>
</dbReference>